<reference evidence="2 3" key="1">
    <citation type="journal article" date="2018" name="Int. J. Syst. Evol. Microbiol.">
        <title>Bifidobacterium catulorum sp. nov., a novel taxon from the faeces of the baby common marmoset (Callithrix jacchus).</title>
        <authorList>
            <person name="Modesto M."/>
            <person name="Michelini S."/>
            <person name="Oki K."/>
            <person name="Biavati B."/>
            <person name="Watanabe K."/>
            <person name="Mattarelli P."/>
        </authorList>
    </citation>
    <scope>NUCLEOTIDE SEQUENCE [LARGE SCALE GENOMIC DNA]</scope>
    <source>
        <strain evidence="2 3">MRM 8.19</strain>
    </source>
</reference>
<gene>
    <name evidence="2" type="ORF">DF200_03515</name>
</gene>
<feature type="domain" description="IrrE N-terminal-like" evidence="1">
    <location>
        <begin position="74"/>
        <end position="178"/>
    </location>
</feature>
<dbReference type="AlphaFoldDB" id="A0A2U2MTU7"/>
<evidence type="ECO:0000313" key="3">
    <source>
        <dbReference type="Proteomes" id="UP000245753"/>
    </source>
</evidence>
<accession>A0A2U2MTU7</accession>
<evidence type="ECO:0000313" key="2">
    <source>
        <dbReference type="EMBL" id="PWG60281.1"/>
    </source>
</evidence>
<proteinExistence type="predicted"/>
<name>A0A2U2MTU7_9BIFI</name>
<dbReference type="RefSeq" id="WP_109136914.1">
    <property type="nucleotide sequence ID" value="NZ_QFFN01000005.1"/>
</dbReference>
<organism evidence="2 3">
    <name type="scientific">Bifidobacterium catulorum</name>
    <dbReference type="NCBI Taxonomy" id="1630173"/>
    <lineage>
        <taxon>Bacteria</taxon>
        <taxon>Bacillati</taxon>
        <taxon>Actinomycetota</taxon>
        <taxon>Actinomycetes</taxon>
        <taxon>Bifidobacteriales</taxon>
        <taxon>Bifidobacteriaceae</taxon>
        <taxon>Bifidobacterium</taxon>
    </lineage>
</organism>
<protein>
    <recommendedName>
        <fullName evidence="1">IrrE N-terminal-like domain-containing protein</fullName>
    </recommendedName>
</protein>
<sequence length="285" mass="31741">MDHPNAPEVVKQARRMIDVADARHPGLVEICRTNPMRVADMWRDDVLIEFVDDGVNGSGRLGPDGVPATCHMETGDGRPVLRVFRYRAKSRTYFSLLHELGHYLQRTDPGLAVALLGQDAEAGIDFEERACDAFASRVLLPDALVSDVIERCGGVNAYAACTLAENSMASRSCVAKRLVDIMPNPGMIAVYGAWKGMFCVTTGGFPPYEPETPLARYYDRIHDYMDQRYLLWHARRAERFDLTPGDLPVDLRDGAPARMSMCFQRVGGRYQCFMVFEDGLRGTAG</sequence>
<dbReference type="EMBL" id="QFFN01000005">
    <property type="protein sequence ID" value="PWG60281.1"/>
    <property type="molecule type" value="Genomic_DNA"/>
</dbReference>
<dbReference type="Pfam" id="PF06114">
    <property type="entry name" value="Peptidase_M78"/>
    <property type="match status" value="1"/>
</dbReference>
<keyword evidence="3" id="KW-1185">Reference proteome</keyword>
<dbReference type="Proteomes" id="UP000245753">
    <property type="component" value="Unassembled WGS sequence"/>
</dbReference>
<comment type="caution">
    <text evidence="2">The sequence shown here is derived from an EMBL/GenBank/DDBJ whole genome shotgun (WGS) entry which is preliminary data.</text>
</comment>
<evidence type="ECO:0000259" key="1">
    <source>
        <dbReference type="Pfam" id="PF06114"/>
    </source>
</evidence>
<dbReference type="InterPro" id="IPR010359">
    <property type="entry name" value="IrrE_HExxH"/>
</dbReference>
<dbReference type="Gene3D" id="1.10.10.2910">
    <property type="match status" value="1"/>
</dbReference>
<dbReference type="OrthoDB" id="3240543at2"/>